<evidence type="ECO:0000313" key="2">
    <source>
        <dbReference type="EMBL" id="MDN6900285.1"/>
    </source>
</evidence>
<gene>
    <name evidence="3" type="ORF">DLJ48_04655</name>
    <name evidence="2" type="ORF">EVC35_04590</name>
</gene>
<feature type="transmembrane region" description="Helical" evidence="1">
    <location>
        <begin position="118"/>
        <end position="141"/>
    </location>
</feature>
<dbReference type="AlphaFoldDB" id="A0AAJ1RC96"/>
<dbReference type="RefSeq" id="WP_128686335.1">
    <property type="nucleotide sequence ID" value="NZ_CP029684.2"/>
</dbReference>
<evidence type="ECO:0000313" key="4">
    <source>
        <dbReference type="Proteomes" id="UP000286907"/>
    </source>
</evidence>
<organism evidence="2 5">
    <name type="scientific">Oenococcus sicerae</name>
    <dbReference type="NCBI Taxonomy" id="2203724"/>
    <lineage>
        <taxon>Bacteria</taxon>
        <taxon>Bacillati</taxon>
        <taxon>Bacillota</taxon>
        <taxon>Bacilli</taxon>
        <taxon>Lactobacillales</taxon>
        <taxon>Lactobacillaceae</taxon>
        <taxon>Oenococcus</taxon>
    </lineage>
</organism>
<keyword evidence="1" id="KW-0812">Transmembrane</keyword>
<reference evidence="2" key="2">
    <citation type="submission" date="2019-01" db="EMBL/GenBank/DDBJ databases">
        <title>Oenococcus sicerae UCMA17102.</title>
        <authorList>
            <person name="Cousin F.J."/>
            <person name="Le Guellec R."/>
            <person name="Cretenet M."/>
        </authorList>
    </citation>
    <scope>NUCLEOTIDE SEQUENCE</scope>
    <source>
        <strain evidence="2">UCMA17102</strain>
    </source>
</reference>
<feature type="transmembrane region" description="Helical" evidence="1">
    <location>
        <begin position="148"/>
        <end position="167"/>
    </location>
</feature>
<keyword evidence="1" id="KW-0472">Membrane</keyword>
<dbReference type="EMBL" id="SDWY01000002">
    <property type="protein sequence ID" value="MDN6900285.1"/>
    <property type="molecule type" value="Genomic_DNA"/>
</dbReference>
<dbReference type="Proteomes" id="UP001167919">
    <property type="component" value="Unassembled WGS sequence"/>
</dbReference>
<evidence type="ECO:0000313" key="3">
    <source>
        <dbReference type="EMBL" id="QAS69862.1"/>
    </source>
</evidence>
<keyword evidence="1" id="KW-1133">Transmembrane helix</keyword>
<accession>A0AAJ1RC96</accession>
<evidence type="ECO:0000256" key="1">
    <source>
        <dbReference type="SAM" id="Phobius"/>
    </source>
</evidence>
<reference evidence="3" key="3">
    <citation type="submission" date="2020-01" db="EMBL/GenBank/DDBJ databases">
        <authorList>
            <person name="Cousin F.J."/>
            <person name="Le Guellec R."/>
            <person name="Cretenet M."/>
        </authorList>
    </citation>
    <scope>NUCLEOTIDE SEQUENCE</scope>
    <source>
        <strain evidence="3">UCMA 15228</strain>
    </source>
</reference>
<dbReference type="Proteomes" id="UP000286907">
    <property type="component" value="Chromosome"/>
</dbReference>
<feature type="transmembrane region" description="Helical" evidence="1">
    <location>
        <begin position="76"/>
        <end position="98"/>
    </location>
</feature>
<evidence type="ECO:0000313" key="5">
    <source>
        <dbReference type="Proteomes" id="UP001167919"/>
    </source>
</evidence>
<keyword evidence="4" id="KW-1185">Reference proteome</keyword>
<protein>
    <submittedName>
        <fullName evidence="2">Uncharacterized protein</fullName>
    </submittedName>
</protein>
<proteinExistence type="predicted"/>
<sequence>MSKTEWLADFKRINGRDPKPLEFRKALNNGEFSLENDDQFADTSAVSIDADPDEHLSRKERRLLKKNSRQVNTKNGINSVLLSIISFVFTLSPLLVVLNPKVLLKYQDKASIENLGSLLIVMFFFGVLLLLLAFVFALVSFFESPRRLGIAGFFFALVNLIYVYTIINYVQFANGDLNSAVNILQNILK</sequence>
<dbReference type="EMBL" id="CP029684">
    <property type="protein sequence ID" value="QAS69862.1"/>
    <property type="molecule type" value="Genomic_DNA"/>
</dbReference>
<name>A0AAJ1RC96_9LACO</name>
<reference evidence="3 4" key="1">
    <citation type="journal article" date="2019" name="Syst. Appl. Microbiol.">
        <title>Oenococcus sicerae sp. nov., isolated from French cider.</title>
        <authorList>
            <person name="Cousin F.J."/>
            <person name="Le Guellec R."/>
            <person name="Chagnot C."/>
            <person name="Goux D."/>
            <person name="Dalmasso M."/>
            <person name="Laplace J.M."/>
            <person name="Cretenet M."/>
        </authorList>
    </citation>
    <scope>NUCLEOTIDE SEQUENCE [LARGE SCALE GENOMIC DNA]</scope>
    <source>
        <strain evidence="3 4">UCMA 15228</strain>
    </source>
</reference>